<evidence type="ECO:0000313" key="3">
    <source>
        <dbReference type="WBParaSite" id="TCLT_0000897601-mRNA-1"/>
    </source>
</evidence>
<accession>A0A0N5D7D6</accession>
<reference evidence="3" key="1">
    <citation type="submission" date="2017-02" db="UniProtKB">
        <authorList>
            <consortium name="WormBaseParasite"/>
        </authorList>
    </citation>
    <scope>IDENTIFICATION</scope>
</reference>
<name>A0A0N5D7D6_THECL</name>
<evidence type="ECO:0000313" key="1">
    <source>
        <dbReference type="EMBL" id="VDN06559.1"/>
    </source>
</evidence>
<evidence type="ECO:0000313" key="2">
    <source>
        <dbReference type="Proteomes" id="UP000276776"/>
    </source>
</evidence>
<dbReference type="Proteomes" id="UP000276776">
    <property type="component" value="Unassembled WGS sequence"/>
</dbReference>
<keyword evidence="2" id="KW-1185">Reference proteome</keyword>
<gene>
    <name evidence="1" type="ORF">TCLT_LOCUS8965</name>
</gene>
<dbReference type="OMA" id="IWHIGRI"/>
<dbReference type="OrthoDB" id="5871176at2759"/>
<protein>
    <submittedName>
        <fullName evidence="3">TFIIS N-terminal domain-containing protein</fullName>
    </submittedName>
</protein>
<dbReference type="EMBL" id="UYYF01004709">
    <property type="protein sequence ID" value="VDN06559.1"/>
    <property type="molecule type" value="Genomic_DNA"/>
</dbReference>
<organism evidence="3">
    <name type="scientific">Thelazia callipaeda</name>
    <name type="common">Oriental eyeworm</name>
    <name type="synonym">Parasitic nematode</name>
    <dbReference type="NCBI Taxonomy" id="103827"/>
    <lineage>
        <taxon>Eukaryota</taxon>
        <taxon>Metazoa</taxon>
        <taxon>Ecdysozoa</taxon>
        <taxon>Nematoda</taxon>
        <taxon>Chromadorea</taxon>
        <taxon>Rhabditida</taxon>
        <taxon>Spirurina</taxon>
        <taxon>Spiruromorpha</taxon>
        <taxon>Thelazioidea</taxon>
        <taxon>Thelaziidae</taxon>
        <taxon>Thelazia</taxon>
    </lineage>
</organism>
<dbReference type="AlphaFoldDB" id="A0A0N5D7D6"/>
<proteinExistence type="predicted"/>
<reference evidence="1 2" key="2">
    <citation type="submission" date="2018-11" db="EMBL/GenBank/DDBJ databases">
        <authorList>
            <consortium name="Pathogen Informatics"/>
        </authorList>
    </citation>
    <scope>NUCLEOTIDE SEQUENCE [LARGE SCALE GENOMIC DNA]</scope>
</reference>
<dbReference type="WBParaSite" id="TCLT_0000897601-mRNA-1">
    <property type="protein sequence ID" value="TCLT_0000897601-mRNA-1"/>
    <property type="gene ID" value="TCLT_0000897601"/>
</dbReference>
<sequence>MAEVAQYFVLLSYMKKPKPWREVCIDNNSIRSRNEKIRTVNSICRRLLVNCAPDIFAKNEQLKVKGKKYRRKRKAEPPFLIRNCISGHRNWENYTKKMQYWKKVKRQRKENSFTCDFSKSSSDRTGFMDITNDPKELSSATSLSEANKMLLRSFYTVWHIRYISKKTFKTREDAENALRQLSLSSVVEKSMKVTPRGGIKAEVIEDKSKLSKRAIQTLNRWARVIENDLEDGYESGYSDDPVEVRHQTYSL</sequence>